<dbReference type="SUPFAM" id="SSF55729">
    <property type="entry name" value="Acyl-CoA N-acyltransferases (Nat)"/>
    <property type="match status" value="1"/>
</dbReference>
<organism evidence="2 3">
    <name type="scientific">Solilutibacter pythonis</name>
    <dbReference type="NCBI Taxonomy" id="2483112"/>
    <lineage>
        <taxon>Bacteria</taxon>
        <taxon>Pseudomonadati</taxon>
        <taxon>Pseudomonadota</taxon>
        <taxon>Gammaproteobacteria</taxon>
        <taxon>Lysobacterales</taxon>
        <taxon>Lysobacteraceae</taxon>
        <taxon>Solilutibacter</taxon>
    </lineage>
</organism>
<dbReference type="PROSITE" id="PS51186">
    <property type="entry name" value="GNAT"/>
    <property type="match status" value="1"/>
</dbReference>
<dbReference type="Proteomes" id="UP000275012">
    <property type="component" value="Unassembled WGS sequence"/>
</dbReference>
<accession>A0A3M2HQ18</accession>
<sequence>MWDDDSNAVSPFAHRPPMPTHVPIRVVPVTPTLAAGVRAIELGREQSMFVGDVAFNLDDALRDDASEAMAVIAGDRPIGFYRLDFAPRAVLGRALGMPHVGLRAFCIDHRLQGIGLGHAAVSAMIRDVPRRHAERRLMVLAVHCRNRAAIATYRRAGFVATGEWQPGGRAGPQQLMWLALDAARPSSQTPPQEPAQ</sequence>
<dbReference type="GO" id="GO:0016747">
    <property type="term" value="F:acyltransferase activity, transferring groups other than amino-acyl groups"/>
    <property type="evidence" value="ECO:0007669"/>
    <property type="project" value="InterPro"/>
</dbReference>
<reference evidence="2 3" key="1">
    <citation type="submission" date="2018-10" db="EMBL/GenBank/DDBJ databases">
        <title>Proposal of Lysobacter pythonis sp. nov. isolated from royal pythons (Python regius).</title>
        <authorList>
            <person name="Hans-Juergen B."/>
            <person name="Huptas C."/>
            <person name="Sandra B."/>
            <person name="Igor L."/>
            <person name="Joachim S."/>
            <person name="Siegfried S."/>
            <person name="Mareike W."/>
            <person name="Peter K."/>
        </authorList>
    </citation>
    <scope>NUCLEOTIDE SEQUENCE [LARGE SCALE GENOMIC DNA]</scope>
    <source>
        <strain evidence="2 3">4284/11</strain>
    </source>
</reference>
<protein>
    <submittedName>
        <fullName evidence="2">GNAT family N-acetyltransferase</fullName>
    </submittedName>
</protein>
<evidence type="ECO:0000313" key="3">
    <source>
        <dbReference type="Proteomes" id="UP000275012"/>
    </source>
</evidence>
<proteinExistence type="predicted"/>
<evidence type="ECO:0000259" key="1">
    <source>
        <dbReference type="PROSITE" id="PS51186"/>
    </source>
</evidence>
<keyword evidence="3" id="KW-1185">Reference proteome</keyword>
<feature type="domain" description="N-acetyltransferase" evidence="1">
    <location>
        <begin position="24"/>
        <end position="181"/>
    </location>
</feature>
<dbReference type="AlphaFoldDB" id="A0A3M2HQ18"/>
<dbReference type="Pfam" id="PF00583">
    <property type="entry name" value="Acetyltransf_1"/>
    <property type="match status" value="1"/>
</dbReference>
<keyword evidence="2" id="KW-0808">Transferase</keyword>
<gene>
    <name evidence="2" type="ORF">EBB59_11050</name>
</gene>
<evidence type="ECO:0000313" key="2">
    <source>
        <dbReference type="EMBL" id="RMH89002.1"/>
    </source>
</evidence>
<comment type="caution">
    <text evidence="2">The sequence shown here is derived from an EMBL/GenBank/DDBJ whole genome shotgun (WGS) entry which is preliminary data.</text>
</comment>
<dbReference type="Gene3D" id="3.40.630.30">
    <property type="match status" value="1"/>
</dbReference>
<dbReference type="InterPro" id="IPR000182">
    <property type="entry name" value="GNAT_dom"/>
</dbReference>
<dbReference type="EMBL" id="RFLY01000017">
    <property type="protein sequence ID" value="RMH89002.1"/>
    <property type="molecule type" value="Genomic_DNA"/>
</dbReference>
<dbReference type="InterPro" id="IPR016181">
    <property type="entry name" value="Acyl_CoA_acyltransferase"/>
</dbReference>
<name>A0A3M2HQ18_9GAMM</name>